<dbReference type="SUPFAM" id="SSF57196">
    <property type="entry name" value="EGF/Laminin"/>
    <property type="match status" value="1"/>
</dbReference>
<dbReference type="InterPro" id="IPR001881">
    <property type="entry name" value="EGF-like_Ca-bd_dom"/>
</dbReference>
<dbReference type="Ensembl" id="ENSGACT00000002319.1">
    <property type="protein sequence ID" value="ENSGACP00000002312.1"/>
    <property type="gene ID" value="ENSGACG00000001780.1"/>
</dbReference>
<dbReference type="InterPro" id="IPR000152">
    <property type="entry name" value="EGF-type_Asp/Asn_hydroxyl_site"/>
</dbReference>
<evidence type="ECO:0000256" key="5">
    <source>
        <dbReference type="ARBA" id="ARBA00022729"/>
    </source>
</evidence>
<comment type="caution">
    <text evidence="9">Lacks conserved residue(s) required for the propagation of feature annotation.</text>
</comment>
<dbReference type="AlphaFoldDB" id="G3NAG7"/>
<keyword evidence="2" id="KW-0964">Secreted</keyword>
<dbReference type="InParanoid" id="G3NAG7"/>
<organism evidence="13">
    <name type="scientific">Gasterosteus aculeatus</name>
    <name type="common">Three-spined stickleback</name>
    <dbReference type="NCBI Taxonomy" id="69293"/>
    <lineage>
        <taxon>Eukaryota</taxon>
        <taxon>Metazoa</taxon>
        <taxon>Chordata</taxon>
        <taxon>Craniata</taxon>
        <taxon>Vertebrata</taxon>
        <taxon>Euteleostomi</taxon>
        <taxon>Actinopterygii</taxon>
        <taxon>Neopterygii</taxon>
        <taxon>Teleostei</taxon>
        <taxon>Neoteleostei</taxon>
        <taxon>Acanthomorphata</taxon>
        <taxon>Eupercaria</taxon>
        <taxon>Perciformes</taxon>
        <taxon>Cottioidei</taxon>
        <taxon>Gasterosteales</taxon>
        <taxon>Gasterosteidae</taxon>
        <taxon>Gasterosteus</taxon>
    </lineage>
</organism>
<dbReference type="GO" id="GO:0005509">
    <property type="term" value="F:calcium ion binding"/>
    <property type="evidence" value="ECO:0007669"/>
    <property type="project" value="InterPro"/>
</dbReference>
<evidence type="ECO:0000256" key="8">
    <source>
        <dbReference type="ARBA" id="ARBA00023180"/>
    </source>
</evidence>
<dbReference type="PROSITE" id="PS51364">
    <property type="entry name" value="TB"/>
    <property type="match status" value="2"/>
</dbReference>
<dbReference type="InterPro" id="IPR049883">
    <property type="entry name" value="NOTCH1_EGF-like"/>
</dbReference>
<evidence type="ECO:0000256" key="9">
    <source>
        <dbReference type="PROSITE-ProRule" id="PRU00076"/>
    </source>
</evidence>
<dbReference type="SUPFAM" id="SSF57581">
    <property type="entry name" value="TB module/8-cys domain"/>
    <property type="match status" value="2"/>
</dbReference>
<protein>
    <recommendedName>
        <fullName evidence="14">TB domain-containing protein</fullName>
    </recommendedName>
</protein>
<dbReference type="SMART" id="SM00179">
    <property type="entry name" value="EGF_CA"/>
    <property type="match status" value="1"/>
</dbReference>
<dbReference type="PROSITE" id="PS50026">
    <property type="entry name" value="EGF_3"/>
    <property type="match status" value="1"/>
</dbReference>
<dbReference type="InterPro" id="IPR017878">
    <property type="entry name" value="TB_dom"/>
</dbReference>
<evidence type="ECO:0000313" key="13">
    <source>
        <dbReference type="Ensembl" id="ENSGACP00000002312.1"/>
    </source>
</evidence>
<keyword evidence="3" id="KW-0272">Extracellular matrix</keyword>
<dbReference type="Gene3D" id="2.10.25.10">
    <property type="entry name" value="Laminin"/>
    <property type="match status" value="1"/>
</dbReference>
<feature type="domain" description="TB" evidence="12">
    <location>
        <begin position="19"/>
        <end position="60"/>
    </location>
</feature>
<dbReference type="FunFam" id="2.10.25.10:FF:000019">
    <property type="entry name" value="latent-transforming growth factor beta-binding protein 1 isoform X2"/>
    <property type="match status" value="1"/>
</dbReference>
<proteinExistence type="predicted"/>
<keyword evidence="8" id="KW-0325">Glycoprotein</keyword>
<evidence type="ECO:0000256" key="2">
    <source>
        <dbReference type="ARBA" id="ARBA00022525"/>
    </source>
</evidence>
<name>G3NAG7_GASAC</name>
<reference evidence="13" key="1">
    <citation type="submission" date="2006-01" db="EMBL/GenBank/DDBJ databases">
        <authorList>
            <person name="Lindblad-Toh K."/>
            <person name="Mauceli E."/>
            <person name="Grabherr M."/>
            <person name="Chang J.L."/>
            <person name="Lander E.S."/>
        </authorList>
    </citation>
    <scope>NUCLEOTIDE SEQUENCE [LARGE SCALE GENOMIC DNA]</scope>
</reference>
<evidence type="ECO:0000256" key="10">
    <source>
        <dbReference type="SAM" id="MobiDB-lite"/>
    </source>
</evidence>
<sequence length="220" mass="23122">VQAQTVRGAGPISQQAGFKYCFREVKDGQCSSPLPGLRSRDICCQGIGKAWGTTECVLCPDTTGTTECVLCPDTTGKSNSSCPAGFERDNGMQCVDVNECLQPGLCENGICVNTRGRYSCVCRAGFILDASHGICISQSVISEEKGQCHRVLGSGRGPTSCSLPILRSITKQICCCSRVGRAWGPDCQRCPHFGSGGRRSLAHTGPGTGPADSPAAANQR</sequence>
<dbReference type="InterPro" id="IPR018097">
    <property type="entry name" value="EGF_Ca-bd_CS"/>
</dbReference>
<keyword evidence="7" id="KW-1015">Disulfide bond</keyword>
<evidence type="ECO:0000256" key="3">
    <source>
        <dbReference type="ARBA" id="ARBA00022530"/>
    </source>
</evidence>
<dbReference type="PROSITE" id="PS00010">
    <property type="entry name" value="ASX_HYDROXYL"/>
    <property type="match status" value="1"/>
</dbReference>
<feature type="domain" description="EGF-like" evidence="11">
    <location>
        <begin position="96"/>
        <end position="132"/>
    </location>
</feature>
<dbReference type="SMART" id="SM00181">
    <property type="entry name" value="EGF"/>
    <property type="match status" value="1"/>
</dbReference>
<evidence type="ECO:0000256" key="4">
    <source>
        <dbReference type="ARBA" id="ARBA00022536"/>
    </source>
</evidence>
<dbReference type="CDD" id="cd00054">
    <property type="entry name" value="EGF_CA"/>
    <property type="match status" value="1"/>
</dbReference>
<feature type="region of interest" description="Disordered" evidence="10">
    <location>
        <begin position="201"/>
        <end position="220"/>
    </location>
</feature>
<evidence type="ECO:0008006" key="14">
    <source>
        <dbReference type="Google" id="ProtNLM"/>
    </source>
</evidence>
<reference evidence="13" key="2">
    <citation type="submission" date="2024-04" db="UniProtKB">
        <authorList>
            <consortium name="Ensembl"/>
        </authorList>
    </citation>
    <scope>IDENTIFICATION</scope>
</reference>
<keyword evidence="6" id="KW-0677">Repeat</keyword>
<keyword evidence="4 9" id="KW-0245">EGF-like domain</keyword>
<evidence type="ECO:0000256" key="1">
    <source>
        <dbReference type="ARBA" id="ARBA00004498"/>
    </source>
</evidence>
<dbReference type="InterPro" id="IPR036773">
    <property type="entry name" value="TB_dom_sf"/>
</dbReference>
<evidence type="ECO:0000256" key="6">
    <source>
        <dbReference type="ARBA" id="ARBA00022737"/>
    </source>
</evidence>
<dbReference type="Bgee" id="ENSGACG00000001780">
    <property type="expression patterns" value="Expressed in heart and 7 other cell types or tissues"/>
</dbReference>
<dbReference type="eggNOG" id="KOG1217">
    <property type="taxonomic scope" value="Eukaryota"/>
</dbReference>
<evidence type="ECO:0000259" key="12">
    <source>
        <dbReference type="PROSITE" id="PS51364"/>
    </source>
</evidence>
<accession>G3NAG7</accession>
<dbReference type="Pfam" id="PF00683">
    <property type="entry name" value="TB"/>
    <property type="match status" value="2"/>
</dbReference>
<dbReference type="InterPro" id="IPR000742">
    <property type="entry name" value="EGF"/>
</dbReference>
<feature type="domain" description="TB" evidence="12">
    <location>
        <begin position="146"/>
        <end position="191"/>
    </location>
</feature>
<keyword evidence="5" id="KW-0732">Signal</keyword>
<dbReference type="Pfam" id="PF07645">
    <property type="entry name" value="EGF_CA"/>
    <property type="match status" value="1"/>
</dbReference>
<evidence type="ECO:0000256" key="7">
    <source>
        <dbReference type="ARBA" id="ARBA00023157"/>
    </source>
</evidence>
<comment type="subcellular location">
    <subcellularLocation>
        <location evidence="1">Secreted</location>
        <location evidence="1">Extracellular space</location>
        <location evidence="1">Extracellular matrix</location>
    </subcellularLocation>
</comment>
<dbReference type="Gene3D" id="3.90.290.10">
    <property type="entry name" value="TGF-beta binding (TB) domain"/>
    <property type="match status" value="2"/>
</dbReference>
<dbReference type="STRING" id="69293.ENSGACP00000002312"/>
<dbReference type="PROSITE" id="PS01187">
    <property type="entry name" value="EGF_CA"/>
    <property type="match status" value="1"/>
</dbReference>
<evidence type="ECO:0000259" key="11">
    <source>
        <dbReference type="PROSITE" id="PS50026"/>
    </source>
</evidence>
<dbReference type="OMA" id="ECVRTHT"/>